<feature type="transmembrane region" description="Helical" evidence="11">
    <location>
        <begin position="33"/>
        <end position="56"/>
    </location>
</feature>
<sequence length="160" mass="17344">FDMLLDSCTSIVVLWRYFNKSTANTKGKEHKAIIILGILFIVFSIVITVKCVIALVEKTVTAEELILAGMSAVAAVVMTTLAIIKFIIARKLKSRSICCDAFSSAMGAVISYGIILSAIIYANLQIWYIDAIVGILVAVVLAGWGIWVLVNEIQEMKASG</sequence>
<keyword evidence="6" id="KW-0862">Zinc</keyword>
<evidence type="ECO:0000256" key="1">
    <source>
        <dbReference type="ARBA" id="ARBA00004146"/>
    </source>
</evidence>
<gene>
    <name evidence="13" type="primary">LOC102809537</name>
</gene>
<evidence type="ECO:0000256" key="11">
    <source>
        <dbReference type="SAM" id="Phobius"/>
    </source>
</evidence>
<evidence type="ECO:0000256" key="9">
    <source>
        <dbReference type="ARBA" id="ARBA00023136"/>
    </source>
</evidence>
<name>A0ABM0MQX6_SACKO</name>
<feature type="non-terminal residue" evidence="13">
    <location>
        <position position="1"/>
    </location>
</feature>
<evidence type="ECO:0000256" key="10">
    <source>
        <dbReference type="ARBA" id="ARBA00023329"/>
    </source>
</evidence>
<dbReference type="SUPFAM" id="SSF161111">
    <property type="entry name" value="Cation efflux protein transmembrane domain-like"/>
    <property type="match status" value="1"/>
</dbReference>
<evidence type="ECO:0000256" key="8">
    <source>
        <dbReference type="ARBA" id="ARBA00023018"/>
    </source>
</evidence>
<evidence type="ECO:0000256" key="4">
    <source>
        <dbReference type="ARBA" id="ARBA00022692"/>
    </source>
</evidence>
<keyword evidence="10" id="KW-0968">Cytoplasmic vesicle</keyword>
<evidence type="ECO:0000313" key="13">
    <source>
        <dbReference type="RefSeq" id="XP_006822417.1"/>
    </source>
</evidence>
<keyword evidence="12" id="KW-1185">Reference proteome</keyword>
<dbReference type="InterPro" id="IPR026765">
    <property type="entry name" value="Tmem163"/>
</dbReference>
<organism evidence="12 13">
    <name type="scientific">Saccoglossus kowalevskii</name>
    <name type="common">Acorn worm</name>
    <dbReference type="NCBI Taxonomy" id="10224"/>
    <lineage>
        <taxon>Eukaryota</taxon>
        <taxon>Metazoa</taxon>
        <taxon>Hemichordata</taxon>
        <taxon>Enteropneusta</taxon>
        <taxon>Harrimaniidae</taxon>
        <taxon>Saccoglossus</taxon>
    </lineage>
</organism>
<protein>
    <submittedName>
        <fullName evidence="13">Transmembrane protein 163-like</fullName>
    </submittedName>
</protein>
<dbReference type="GeneID" id="102809537"/>
<comment type="subcellular location">
    <subcellularLocation>
        <location evidence="2">Cytoplasmic vesicle</location>
        <location evidence="2">Secretory vesicle</location>
        <location evidence="2">Synaptic vesicle membrane</location>
        <topology evidence="2">Multi-pass membrane protein</topology>
    </subcellularLocation>
    <subcellularLocation>
        <location evidence="1">Early endosome membrane</location>
    </subcellularLocation>
</comment>
<keyword evidence="9 11" id="KW-0472">Membrane</keyword>
<evidence type="ECO:0000256" key="6">
    <source>
        <dbReference type="ARBA" id="ARBA00022833"/>
    </source>
</evidence>
<keyword evidence="5" id="KW-0967">Endosome</keyword>
<reference evidence="13" key="1">
    <citation type="submission" date="2025-08" db="UniProtKB">
        <authorList>
            <consortium name="RefSeq"/>
        </authorList>
    </citation>
    <scope>IDENTIFICATION</scope>
    <source>
        <tissue evidence="13">Testes</tissue>
    </source>
</reference>
<dbReference type="Proteomes" id="UP000694865">
    <property type="component" value="Unplaced"/>
</dbReference>
<evidence type="ECO:0000313" key="12">
    <source>
        <dbReference type="Proteomes" id="UP000694865"/>
    </source>
</evidence>
<comment type="similarity">
    <text evidence="3">Belongs to the TMEM163 family.</text>
</comment>
<proteinExistence type="inferred from homology"/>
<evidence type="ECO:0000256" key="5">
    <source>
        <dbReference type="ARBA" id="ARBA00022753"/>
    </source>
</evidence>
<dbReference type="InterPro" id="IPR027469">
    <property type="entry name" value="Cation_efflux_TMD_sf"/>
</dbReference>
<dbReference type="PANTHER" id="PTHR31937:SF2">
    <property type="entry name" value="TRANSMEMBRANE PROTEIN 163"/>
    <property type="match status" value="1"/>
</dbReference>
<evidence type="ECO:0000256" key="3">
    <source>
        <dbReference type="ARBA" id="ARBA00008731"/>
    </source>
</evidence>
<dbReference type="Gene3D" id="1.20.1510.10">
    <property type="entry name" value="Cation efflux protein transmembrane domain"/>
    <property type="match status" value="1"/>
</dbReference>
<evidence type="ECO:0000256" key="2">
    <source>
        <dbReference type="ARBA" id="ARBA00004644"/>
    </source>
</evidence>
<accession>A0ABM0MQX6</accession>
<evidence type="ECO:0000256" key="7">
    <source>
        <dbReference type="ARBA" id="ARBA00022989"/>
    </source>
</evidence>
<feature type="transmembrane region" description="Helical" evidence="11">
    <location>
        <begin position="68"/>
        <end position="89"/>
    </location>
</feature>
<dbReference type="RefSeq" id="XP_006822417.1">
    <property type="nucleotide sequence ID" value="XM_006822354.1"/>
</dbReference>
<feature type="transmembrane region" description="Helical" evidence="11">
    <location>
        <begin position="127"/>
        <end position="150"/>
    </location>
</feature>
<dbReference type="PANTHER" id="PTHR31937">
    <property type="entry name" value="TRANSMEMBRANE PROTEIN 163"/>
    <property type="match status" value="1"/>
</dbReference>
<keyword evidence="8" id="KW-0770">Synapse</keyword>
<feature type="transmembrane region" description="Helical" evidence="11">
    <location>
        <begin position="101"/>
        <end position="121"/>
    </location>
</feature>
<keyword evidence="7 11" id="KW-1133">Transmembrane helix</keyword>
<keyword evidence="4 11" id="KW-0812">Transmembrane</keyword>